<dbReference type="CDD" id="cd18983">
    <property type="entry name" value="CBD_MSL3_like"/>
    <property type="match status" value="1"/>
</dbReference>
<evidence type="ECO:0000313" key="3">
    <source>
        <dbReference type="EMBL" id="KTB34053.1"/>
    </source>
</evidence>
<name>A0A0W0FCP7_MONRR</name>
<feature type="compositionally biased region" description="Basic residues" evidence="1">
    <location>
        <begin position="487"/>
        <end position="511"/>
    </location>
</feature>
<dbReference type="InterPro" id="IPR045063">
    <property type="entry name" value="Dynamin_N"/>
</dbReference>
<dbReference type="EMBL" id="LATX01002123">
    <property type="protein sequence ID" value="KTB34053.1"/>
    <property type="molecule type" value="Genomic_DNA"/>
</dbReference>
<dbReference type="PROSITE" id="PS51640">
    <property type="entry name" value="MRG"/>
    <property type="match status" value="1"/>
</dbReference>
<dbReference type="InterPro" id="IPR053820">
    <property type="entry name" value="MSL3_chromo-like"/>
</dbReference>
<dbReference type="SUPFAM" id="SSF54160">
    <property type="entry name" value="Chromo domain-like"/>
    <property type="match status" value="1"/>
</dbReference>
<dbReference type="Pfam" id="PF00350">
    <property type="entry name" value="Dynamin_N"/>
    <property type="match status" value="1"/>
</dbReference>
<sequence length="1428" mass="159706">MSFKENMEANYFGVKPEPQEHQLGFTPLSFFGVNASSKANIDRENNELVSRGNASKDTQMGDANAPLPFQPTFKVFQSSAEISYDPEDALKEGVEMARSIKRAMESIQLGSKLRQQVWGRELDKRKQALPITFIAVCGATGAGKSSILNAVLDDNIVPTSGMRACTAVVTEIAYHDKPTIDADVSFLTEEEWKQELSVLLQDLVDEDGGLKRITDLKSDAGIAWHKVNAVYPSISQDRLVTMSPDQIIALDSRVRDVLGSTKHISAGNSRDFANEIAKYIDSKEKRGKDKKKKEKEKSLMDIMRNTAGGSKKEKNDPNAPAFWPLIRQVNVRCVADANAARNNIAKAYMKKCQCLWILAPITRAVDDKTARGDDLPTMWLNILLTDDGNYDDHAITFIASKTDDISCSEVINALDLHDEPELEAIEEELYSNSEETKEFKKRKNAAKAACKAIEDDLKGLRKQISEHEKHLEAIRNGETFKPTLPRPSRKVKSKKRKNKRGGKKESPKRRRGSDVDDNSDMSDFDDSDADKDESDSDGDSARGSDDESDSGECKDSDSEQEGDDEEGESEEHTEESVKAKIQQTKDAIKDARARLSAARSEKKEVDDKLASLAKSLVKIQKAIISSESRRLVILIRSPPHSAEECFLFIKTKRDYDAINLPVFTCSSRDYVRLTNQVKGDGEPSCFSNVADTGIPELQKWCLSLTSASRARSARMFLASLKVFANSVVGYLRGIGEVTVFDREALRQQWESVYEDDQPEQGLYTGLWNPDPNYGPLFAPEERKPQINTSKGVAPRLVKSFITVSDECVTGLQEKFKDGLEDKCRVGAAQAADAAVGCVDDFSASMHWATFRATLRRHGSFRRDLNVELLAPFTRNIASAWGKVFESDLFGPFEVSALRVIGDLITEIEASAAPGLKDRVKLQGELCLQDAKLALAKTIDLVRETMSTEQKEISRCLAPHVQMQLMDGYDEAMEFRGPGSVKKQKDFMHDHVAESKDSVFDDGADVVMERLTSAAKAIGTALDSSFEELAKKIEVDLSVLWENIGGDDPHQVVARSRMAELVTESLNQIQMWTDAEKQTRQATPIADVNRACFGASQVASFSFHFHYMATEASSSQPVYSVNERCLCYHGPLIYEAKILSVEINENTPNAKTGQLGPHYYVHYKGWKQTWDEWVPTDRLLKFDETNIAKQKALQQQAQAANAASANKSHAKGNRDRENTSTVGTRAGTRKDGARGTKRAREEDETIRRNEMKLVVPEILKVLLVDDWEAVTKNNQLVTLPRSPTVLDVLKEFEEHVKATKPPNLRDPELLARPIITGLQIYFDRALGSNLLYRFERPQYAGVRKQYITGQTVKIGEEKEMSVVYGAEHLLRMLVSLPQLIMNSQMDIESVGLLRDYVNELLKFMEAQKDRIFQKEYETTEPSYISLSRS</sequence>
<dbReference type="Gene3D" id="2.30.30.140">
    <property type="match status" value="1"/>
</dbReference>
<feature type="compositionally biased region" description="Basic and acidic residues" evidence="1">
    <location>
        <begin position="539"/>
        <end position="557"/>
    </location>
</feature>
<feature type="compositionally biased region" description="Acidic residues" evidence="1">
    <location>
        <begin position="558"/>
        <end position="573"/>
    </location>
</feature>
<feature type="compositionally biased region" description="Basic and acidic residues" evidence="1">
    <location>
        <begin position="1227"/>
        <end position="1242"/>
    </location>
</feature>
<comment type="caution">
    <text evidence="3">The sequence shown here is derived from an EMBL/GenBank/DDBJ whole genome shotgun (WGS) entry which is preliminary data.</text>
</comment>
<protein>
    <recommendedName>
        <fullName evidence="2">Chromo domain-containing protein</fullName>
    </recommendedName>
</protein>
<dbReference type="InterPro" id="IPR038217">
    <property type="entry name" value="MRG_C_sf"/>
</dbReference>
<dbReference type="Proteomes" id="UP000054988">
    <property type="component" value="Unassembled WGS sequence"/>
</dbReference>
<dbReference type="SUPFAM" id="SSF52540">
    <property type="entry name" value="P-loop containing nucleoside triphosphate hydrolases"/>
    <property type="match status" value="1"/>
</dbReference>
<dbReference type="eggNOG" id="ENOG502QU12">
    <property type="taxonomic scope" value="Eukaryota"/>
</dbReference>
<evidence type="ECO:0000259" key="2">
    <source>
        <dbReference type="SMART" id="SM00298"/>
    </source>
</evidence>
<dbReference type="InterPro" id="IPR026541">
    <property type="entry name" value="MRG_dom"/>
</dbReference>
<feature type="region of interest" description="Disordered" evidence="1">
    <location>
        <begin position="1192"/>
        <end position="1242"/>
    </location>
</feature>
<dbReference type="InterPro" id="IPR000953">
    <property type="entry name" value="Chromo/chromo_shadow_dom"/>
</dbReference>
<dbReference type="InterPro" id="IPR027417">
    <property type="entry name" value="P-loop_NTPase"/>
</dbReference>
<dbReference type="Pfam" id="PF05712">
    <property type="entry name" value="MRG"/>
    <property type="match status" value="1"/>
</dbReference>
<dbReference type="GO" id="GO:0006338">
    <property type="term" value="P:chromatin remodeling"/>
    <property type="evidence" value="ECO:0007669"/>
    <property type="project" value="UniProtKB-ARBA"/>
</dbReference>
<organism evidence="3 4">
    <name type="scientific">Moniliophthora roreri</name>
    <name type="common">Frosty pod rot fungus</name>
    <name type="synonym">Monilia roreri</name>
    <dbReference type="NCBI Taxonomy" id="221103"/>
    <lineage>
        <taxon>Eukaryota</taxon>
        <taxon>Fungi</taxon>
        <taxon>Dikarya</taxon>
        <taxon>Basidiomycota</taxon>
        <taxon>Agaricomycotina</taxon>
        <taxon>Agaricomycetes</taxon>
        <taxon>Agaricomycetidae</taxon>
        <taxon>Agaricales</taxon>
        <taxon>Marasmiineae</taxon>
        <taxon>Marasmiaceae</taxon>
        <taxon>Moniliophthora</taxon>
    </lineage>
</organism>
<dbReference type="Gene3D" id="3.40.50.300">
    <property type="entry name" value="P-loop containing nucleotide triphosphate hydrolases"/>
    <property type="match status" value="1"/>
</dbReference>
<accession>A0A0W0FCP7</accession>
<dbReference type="Gene3D" id="1.10.274.30">
    <property type="entry name" value="MRG domain"/>
    <property type="match status" value="1"/>
</dbReference>
<dbReference type="Pfam" id="PF22732">
    <property type="entry name" value="MSL3_chromo-like"/>
    <property type="match status" value="1"/>
</dbReference>
<dbReference type="PANTHER" id="PTHR36681">
    <property type="entry name" value="NUCLEAR GTPASE, GERMINAL CENTER-ASSOCIATED, TANDEM DUPLICATE 3"/>
    <property type="match status" value="1"/>
</dbReference>
<evidence type="ECO:0000313" key="4">
    <source>
        <dbReference type="Proteomes" id="UP000054988"/>
    </source>
</evidence>
<evidence type="ECO:0000256" key="1">
    <source>
        <dbReference type="SAM" id="MobiDB-lite"/>
    </source>
</evidence>
<dbReference type="InterPro" id="IPR016197">
    <property type="entry name" value="Chromo-like_dom_sf"/>
</dbReference>
<feature type="compositionally biased region" description="Low complexity" evidence="1">
    <location>
        <begin position="1192"/>
        <end position="1206"/>
    </location>
</feature>
<proteinExistence type="predicted"/>
<dbReference type="SMART" id="SM00298">
    <property type="entry name" value="CHROMO"/>
    <property type="match status" value="1"/>
</dbReference>
<feature type="domain" description="Chromo" evidence="2">
    <location>
        <begin position="1132"/>
        <end position="1194"/>
    </location>
</feature>
<reference evidence="3 4" key="1">
    <citation type="submission" date="2015-12" db="EMBL/GenBank/DDBJ databases">
        <title>Draft genome sequence of Moniliophthora roreri, the causal agent of frosty pod rot of cacao.</title>
        <authorList>
            <person name="Aime M.C."/>
            <person name="Diaz-Valderrama J.R."/>
            <person name="Kijpornyongpan T."/>
            <person name="Phillips-Mora W."/>
        </authorList>
    </citation>
    <scope>NUCLEOTIDE SEQUENCE [LARGE SCALE GENOMIC DNA]</scope>
    <source>
        <strain evidence="3 4">MCA 2952</strain>
    </source>
</reference>
<dbReference type="PANTHER" id="PTHR36681:SF3">
    <property type="entry name" value="NUCLEAR GTPASE, GERMINAL CENTER-ASSOCIATED, TANDEM DUPLICATE 3"/>
    <property type="match status" value="1"/>
</dbReference>
<feature type="compositionally biased region" description="Acidic residues" evidence="1">
    <location>
        <begin position="515"/>
        <end position="538"/>
    </location>
</feature>
<gene>
    <name evidence="3" type="ORF">WG66_13479</name>
</gene>
<feature type="region of interest" description="Disordered" evidence="1">
    <location>
        <begin position="471"/>
        <end position="585"/>
    </location>
</feature>